<keyword evidence="12" id="KW-1185">Reference proteome</keyword>
<reference evidence="11 12" key="1">
    <citation type="submission" date="2020-08" db="EMBL/GenBank/DDBJ databases">
        <title>Genomic Encyclopedia of Type Strains, Phase IV (KMG-IV): sequencing the most valuable type-strain genomes for metagenomic binning, comparative biology and taxonomic classification.</title>
        <authorList>
            <person name="Goeker M."/>
        </authorList>
    </citation>
    <scope>NUCLEOTIDE SEQUENCE [LARGE SCALE GENOMIC DNA]</scope>
    <source>
        <strain evidence="11 12">DSM 102044</strain>
    </source>
</reference>
<evidence type="ECO:0000259" key="9">
    <source>
        <dbReference type="Pfam" id="PF05572"/>
    </source>
</evidence>
<keyword evidence="2" id="KW-0645">Protease</keyword>
<dbReference type="EMBL" id="JACIJO010000001">
    <property type="protein sequence ID" value="MBB6325444.1"/>
    <property type="molecule type" value="Genomic_DNA"/>
</dbReference>
<keyword evidence="3" id="KW-0479">Metal-binding</keyword>
<feature type="domain" description="Secretion system C-terminal sorting" evidence="10">
    <location>
        <begin position="950"/>
        <end position="1025"/>
    </location>
</feature>
<proteinExistence type="inferred from homology"/>
<dbReference type="PANTHER" id="PTHR47466">
    <property type="match status" value="1"/>
</dbReference>
<dbReference type="GO" id="GO:0006508">
    <property type="term" value="P:proteolysis"/>
    <property type="evidence" value="ECO:0007669"/>
    <property type="project" value="UniProtKB-KW"/>
</dbReference>
<dbReference type="Proteomes" id="UP000588604">
    <property type="component" value="Unassembled WGS sequence"/>
</dbReference>
<evidence type="ECO:0000256" key="8">
    <source>
        <dbReference type="ARBA" id="ARBA00023157"/>
    </source>
</evidence>
<sequence length="1026" mass="113026">MKKGLRFDLRATLLLLGGIFAFSPLYSQQFDLVDVTGQLGNRNTHAHTGKCAHTFLEAKQEKELGFFGTKQYFESWVDQKIEARKSNPKLSAKTNADVRLIPVVVHVVHTGQAEGVGTNVPTSQILEQIRILNEDFRRLNADASNTPAEFLPVAADANIEFILAKQDPNGLPTDGIVRIQGPKNSYNPDTDATLIGQITQWNPEEYLNLYVVPLINPYIGYASFPISDLPGLNSPPTSTLTDGVTIDYRYFGMGGSAVSASRGRTATHEVGHYFGLRHIWGDGGCGVDDFVADTPEQDASNTSCSPTFTRESCGSVDMIQNYMDYTPDACMNIFTKGQVDRFNVVLENSPRRVTLVNNRATKDPELLDLDLAISRIISPTEYICSPTISPVIEVLNAGKNRLTSGRVELRRDGALMESKRFTFDIETGETATLSFKDFNISNSGANIEFKIIQANDQGDQNPLNNIKFSRPALQEEISLPFTANLNNFPGQFTVENPDENFTWEQKTITISNNSQPVISVSNYDYEAPGELDYFISPLINLEQYPNAQLVFEMAYANYEQAGFEDQLIVAVSQDCGNNFDLANATYQKFGQSLETSDPTLDEFIPSTSSQFRTEIVNLSAFKDLGTVRFAFINQNAYGNNVYIRNIRVLPNEEFNYGLIINELITPTPIGDGTHENEIYLLTNSGNLPVSSFLFSRIVNNSSKQTFLATGDAVQPGESFTLSGSNSTSPGKNKMELEVSNPNFDQNEPAGNKATRYVIEDDNRIETPWRQNFNNSTSISPIYQTINPESDRTAWQIIPVSSGEGSNNVAMLRDQVAGNSYWLGSSLFDLSGRSQASIFFDLAAGEVSATTTLSVLASVDGGENYFVVSEMTGSELSTVSVGEANPNSINDFARKYVNLSDFAGGENTDVRVAFVVENGAADDSPIYIDNIELFQSANPSPVIPGEGMTILYPNPAQDIFNIAFNLAQYEEVNIQVISSAGMVVQDLDYPGTLNQTYSFSTELFSKGVFIIKITSPTIQETRRLIIN</sequence>
<dbReference type="RefSeq" id="WP_184493692.1">
    <property type="nucleotide sequence ID" value="NZ_JACIJO010000001.1"/>
</dbReference>
<evidence type="ECO:0000256" key="1">
    <source>
        <dbReference type="ARBA" id="ARBA00008721"/>
    </source>
</evidence>
<keyword evidence="4" id="KW-0732">Signal</keyword>
<keyword evidence="5" id="KW-0378">Hydrolase</keyword>
<evidence type="ECO:0000256" key="7">
    <source>
        <dbReference type="ARBA" id="ARBA00023049"/>
    </source>
</evidence>
<dbReference type="CDD" id="cd04275">
    <property type="entry name" value="ZnMc_pappalysin_like"/>
    <property type="match status" value="1"/>
</dbReference>
<keyword evidence="6" id="KW-0862">Zinc</keyword>
<dbReference type="Gene3D" id="3.40.390.10">
    <property type="entry name" value="Collagenase (Catalytic Domain)"/>
    <property type="match status" value="1"/>
</dbReference>
<evidence type="ECO:0000256" key="4">
    <source>
        <dbReference type="ARBA" id="ARBA00022729"/>
    </source>
</evidence>
<evidence type="ECO:0000256" key="3">
    <source>
        <dbReference type="ARBA" id="ARBA00022723"/>
    </source>
</evidence>
<dbReference type="InterPro" id="IPR013783">
    <property type="entry name" value="Ig-like_fold"/>
</dbReference>
<keyword evidence="7" id="KW-0482">Metalloprotease</keyword>
<dbReference type="InterPro" id="IPR026444">
    <property type="entry name" value="Secre_tail"/>
</dbReference>
<comment type="caution">
    <text evidence="11">The sequence shown here is derived from an EMBL/GenBank/DDBJ whole genome shotgun (WGS) entry which is preliminary data.</text>
</comment>
<comment type="similarity">
    <text evidence="1">Belongs to the peptidase M43B family.</text>
</comment>
<dbReference type="NCBIfam" id="NF038128">
    <property type="entry name" value="choice_anch_J"/>
    <property type="match status" value="2"/>
</dbReference>
<evidence type="ECO:0008006" key="13">
    <source>
        <dbReference type="Google" id="ProtNLM"/>
    </source>
</evidence>
<dbReference type="Pfam" id="PF05572">
    <property type="entry name" value="Peptidase_M43"/>
    <property type="match status" value="1"/>
</dbReference>
<protein>
    <recommendedName>
        <fullName evidence="13">Por secretion system C-terminal sorting domain-containing protein</fullName>
    </recommendedName>
</protein>
<dbReference type="PANTHER" id="PTHR47466:SF1">
    <property type="entry name" value="METALLOPROTEASE MEP1 (AFU_ORTHOLOGUE AFUA_1G07730)-RELATED"/>
    <property type="match status" value="1"/>
</dbReference>
<evidence type="ECO:0000259" key="10">
    <source>
        <dbReference type="Pfam" id="PF18962"/>
    </source>
</evidence>
<name>A0A841MKV1_9BACT</name>
<keyword evidence="8" id="KW-1015">Disulfide bond</keyword>
<evidence type="ECO:0000256" key="6">
    <source>
        <dbReference type="ARBA" id="ARBA00022833"/>
    </source>
</evidence>
<dbReference type="GO" id="GO:0008237">
    <property type="term" value="F:metallopeptidase activity"/>
    <property type="evidence" value="ECO:0007669"/>
    <property type="project" value="UniProtKB-KW"/>
</dbReference>
<dbReference type="AlphaFoldDB" id="A0A841MKV1"/>
<evidence type="ECO:0000313" key="12">
    <source>
        <dbReference type="Proteomes" id="UP000588604"/>
    </source>
</evidence>
<organism evidence="11 12">
    <name type="scientific">Algoriphagus iocasae</name>
    <dbReference type="NCBI Taxonomy" id="1836499"/>
    <lineage>
        <taxon>Bacteria</taxon>
        <taxon>Pseudomonadati</taxon>
        <taxon>Bacteroidota</taxon>
        <taxon>Cytophagia</taxon>
        <taxon>Cytophagales</taxon>
        <taxon>Cyclobacteriaceae</taxon>
        <taxon>Algoriphagus</taxon>
    </lineage>
</organism>
<gene>
    <name evidence="11" type="ORF">FHS59_001059</name>
</gene>
<dbReference type="NCBIfam" id="TIGR04183">
    <property type="entry name" value="Por_Secre_tail"/>
    <property type="match status" value="1"/>
</dbReference>
<dbReference type="Pfam" id="PF18962">
    <property type="entry name" value="Por_Secre_tail"/>
    <property type="match status" value="1"/>
</dbReference>
<dbReference type="GO" id="GO:0046872">
    <property type="term" value="F:metal ion binding"/>
    <property type="evidence" value="ECO:0007669"/>
    <property type="project" value="UniProtKB-KW"/>
</dbReference>
<dbReference type="InterPro" id="IPR024079">
    <property type="entry name" value="MetalloPept_cat_dom_sf"/>
</dbReference>
<evidence type="ECO:0000256" key="2">
    <source>
        <dbReference type="ARBA" id="ARBA00022670"/>
    </source>
</evidence>
<feature type="domain" description="Peptidase M43 pregnancy-associated plasma-A" evidence="9">
    <location>
        <begin position="199"/>
        <end position="346"/>
    </location>
</feature>
<dbReference type="SUPFAM" id="SSF55486">
    <property type="entry name" value="Metalloproteases ('zincins'), catalytic domain"/>
    <property type="match status" value="1"/>
</dbReference>
<evidence type="ECO:0000313" key="11">
    <source>
        <dbReference type="EMBL" id="MBB6325444.1"/>
    </source>
</evidence>
<evidence type="ECO:0000256" key="5">
    <source>
        <dbReference type="ARBA" id="ARBA00022801"/>
    </source>
</evidence>
<accession>A0A841MKV1</accession>
<dbReference type="Gene3D" id="2.60.40.10">
    <property type="entry name" value="Immunoglobulins"/>
    <property type="match status" value="1"/>
</dbReference>
<dbReference type="InterPro" id="IPR008754">
    <property type="entry name" value="Peptidase_M43"/>
</dbReference>